<evidence type="ECO:0000313" key="2">
    <source>
        <dbReference type="EMBL" id="CAB1436001.1"/>
    </source>
</evidence>
<feature type="chain" id="PRO_5040430125" evidence="1">
    <location>
        <begin position="29"/>
        <end position="98"/>
    </location>
</feature>
<gene>
    <name evidence="2" type="ORF">PLEPLA_LOCUS24015</name>
</gene>
<organism evidence="2 3">
    <name type="scientific">Pleuronectes platessa</name>
    <name type="common">European plaice</name>
    <dbReference type="NCBI Taxonomy" id="8262"/>
    <lineage>
        <taxon>Eukaryota</taxon>
        <taxon>Metazoa</taxon>
        <taxon>Chordata</taxon>
        <taxon>Craniata</taxon>
        <taxon>Vertebrata</taxon>
        <taxon>Euteleostomi</taxon>
        <taxon>Actinopterygii</taxon>
        <taxon>Neopterygii</taxon>
        <taxon>Teleostei</taxon>
        <taxon>Neoteleostei</taxon>
        <taxon>Acanthomorphata</taxon>
        <taxon>Carangaria</taxon>
        <taxon>Pleuronectiformes</taxon>
        <taxon>Pleuronectoidei</taxon>
        <taxon>Pleuronectidae</taxon>
        <taxon>Pleuronectes</taxon>
    </lineage>
</organism>
<evidence type="ECO:0000256" key="1">
    <source>
        <dbReference type="SAM" id="SignalP"/>
    </source>
</evidence>
<feature type="signal peptide" evidence="1">
    <location>
        <begin position="1"/>
        <end position="28"/>
    </location>
</feature>
<comment type="caution">
    <text evidence="2">The sequence shown here is derived from an EMBL/GenBank/DDBJ whole genome shotgun (WGS) entry which is preliminary data.</text>
</comment>
<keyword evidence="1" id="KW-0732">Signal</keyword>
<sequence>LPTRRTSENMKSVILALLVVLVVSHSEALTCNCSASSMCSGSIHNCSGSDQVCIYFMFKIPALGYFKRCIGAVPQWRSFFVAGKLGCSISVQFFPPED</sequence>
<accession>A0A9N7YSK9</accession>
<protein>
    <submittedName>
        <fullName evidence="2">Uncharacterized protein</fullName>
    </submittedName>
</protein>
<feature type="non-terminal residue" evidence="2">
    <location>
        <position position="1"/>
    </location>
</feature>
<evidence type="ECO:0000313" key="3">
    <source>
        <dbReference type="Proteomes" id="UP001153269"/>
    </source>
</evidence>
<reference evidence="2" key="1">
    <citation type="submission" date="2020-03" db="EMBL/GenBank/DDBJ databases">
        <authorList>
            <person name="Weist P."/>
        </authorList>
    </citation>
    <scope>NUCLEOTIDE SEQUENCE</scope>
</reference>
<proteinExistence type="predicted"/>
<dbReference type="Proteomes" id="UP001153269">
    <property type="component" value="Unassembled WGS sequence"/>
</dbReference>
<name>A0A9N7YSK9_PLEPL</name>
<dbReference type="EMBL" id="CADEAL010001840">
    <property type="protein sequence ID" value="CAB1436001.1"/>
    <property type="molecule type" value="Genomic_DNA"/>
</dbReference>
<dbReference type="AlphaFoldDB" id="A0A9N7YSK9"/>
<keyword evidence="3" id="KW-1185">Reference proteome</keyword>